<gene>
    <name evidence="5" type="ORF">H0P51_13870</name>
</gene>
<evidence type="ECO:0000256" key="1">
    <source>
        <dbReference type="ARBA" id="ARBA00004370"/>
    </source>
</evidence>
<evidence type="ECO:0000313" key="6">
    <source>
        <dbReference type="Proteomes" id="UP000510682"/>
    </source>
</evidence>
<evidence type="ECO:0000256" key="4">
    <source>
        <dbReference type="SAM" id="Phobius"/>
    </source>
</evidence>
<proteinExistence type="predicted"/>
<feature type="transmembrane region" description="Helical" evidence="4">
    <location>
        <begin position="107"/>
        <end position="128"/>
    </location>
</feature>
<dbReference type="Proteomes" id="UP000510682">
    <property type="component" value="Chromosome"/>
</dbReference>
<keyword evidence="4" id="KW-0812">Transmembrane</keyword>
<feature type="compositionally biased region" description="Acidic residues" evidence="3">
    <location>
        <begin position="50"/>
        <end position="89"/>
    </location>
</feature>
<feature type="region of interest" description="Disordered" evidence="3">
    <location>
        <begin position="1"/>
        <end position="93"/>
    </location>
</feature>
<keyword evidence="4" id="KW-1133">Transmembrane helix</keyword>
<reference evidence="6" key="3">
    <citation type="submission" date="2023-07" db="EMBL/GenBank/DDBJ databases">
        <title>Description of Mycobacterium gordonae subsp. intergordonae subsp.nov. and Mycobacterium gordonae subsp. gordonae subsp. nov.</title>
        <authorList>
            <person name="Huang H."/>
        </authorList>
    </citation>
    <scope>NUCLEOTIDE SEQUENCE [LARGE SCALE GENOMIC DNA]</scope>
    <source>
        <strain evidence="6">24</strain>
    </source>
</reference>
<protein>
    <submittedName>
        <fullName evidence="5">Mce protein</fullName>
    </submittedName>
</protein>
<evidence type="ECO:0000256" key="2">
    <source>
        <dbReference type="ARBA" id="ARBA00023136"/>
    </source>
</evidence>
<evidence type="ECO:0000313" key="5">
    <source>
        <dbReference type="EMBL" id="QLL09839.1"/>
    </source>
</evidence>
<evidence type="ECO:0000256" key="3">
    <source>
        <dbReference type="SAM" id="MobiDB-lite"/>
    </source>
</evidence>
<keyword evidence="6" id="KW-1185">Reference proteome</keyword>
<sequence>MAADADAAGDELTLAKSAKHLGPDAMPETDKVSAEATASTEEVEKAAATEEVEAVADHDEAAEDGDQAEDADDGAQAEAADVAEEGAADDDARRAKSVRSWFTPLRLAAAVGLVVVLSLGGLVGWLGVRTYEMRQDQELRELFLRVGRQGAVNLTTIDWQNVNNDIQRILDSATGAFYEDFSKRSQPFIDIVKKVQSKSVGTVTEAGLESVSHNEARVLVAISVKTSNLGAEDQPLRSWRMRLDVQRVGDGAKISNVLFVPA</sequence>
<keyword evidence="2 4" id="KW-0472">Membrane</keyword>
<dbReference type="PANTHER" id="PTHR37042:SF4">
    <property type="entry name" value="OUTER MEMBRANE PROTEIN RV1973"/>
    <property type="match status" value="1"/>
</dbReference>
<dbReference type="AlphaFoldDB" id="A0A7D6IVU0"/>
<reference evidence="6" key="1">
    <citation type="submission" date="2020-07" db="EMBL/GenBank/DDBJ databases">
        <title>Description of Mycobacterium gordonae subsp. intergordonae subsp.nov. and Mycobacterium gordonae subsp. gordonae subsp. nov.</title>
        <authorList>
            <person name="Yu X."/>
        </authorList>
    </citation>
    <scope>NUCLEOTIDE SEQUENCE [LARGE SCALE GENOMIC DNA]</scope>
    <source>
        <strain evidence="6">24</strain>
    </source>
</reference>
<accession>A0A7D6IVU0</accession>
<dbReference type="PANTHER" id="PTHR37042">
    <property type="entry name" value="OUTER MEMBRANE PROTEIN RV1973"/>
    <property type="match status" value="1"/>
</dbReference>
<organism evidence="5 6">
    <name type="scientific">Mycobacterium vicinigordonae</name>
    <dbReference type="NCBI Taxonomy" id="1719132"/>
    <lineage>
        <taxon>Bacteria</taxon>
        <taxon>Bacillati</taxon>
        <taxon>Actinomycetota</taxon>
        <taxon>Actinomycetes</taxon>
        <taxon>Mycobacteriales</taxon>
        <taxon>Mycobacteriaceae</taxon>
        <taxon>Mycobacterium</taxon>
    </lineage>
</organism>
<dbReference type="EMBL" id="CP059165">
    <property type="protein sequence ID" value="QLL09839.1"/>
    <property type="molecule type" value="Genomic_DNA"/>
</dbReference>
<name>A0A7D6IVU0_9MYCO</name>
<dbReference type="GO" id="GO:0016020">
    <property type="term" value="C:membrane"/>
    <property type="evidence" value="ECO:0007669"/>
    <property type="project" value="UniProtKB-SubCell"/>
</dbReference>
<comment type="subcellular location">
    <subcellularLocation>
        <location evidence="1">Membrane</location>
    </subcellularLocation>
</comment>
<dbReference type="KEGG" id="mgor:H0P51_13870"/>
<dbReference type="RefSeq" id="WP_180918585.1">
    <property type="nucleotide sequence ID" value="NZ_CP059165.1"/>
</dbReference>
<reference evidence="5 6" key="2">
    <citation type="submission" date="2020-07" db="EMBL/GenBank/DDBJ databases">
        <authorList>
            <person name="Yu X."/>
        </authorList>
    </citation>
    <scope>NUCLEOTIDE SEQUENCE [LARGE SCALE GENOMIC DNA]</scope>
    <source>
        <strain evidence="6">24</strain>
    </source>
</reference>